<gene>
    <name evidence="1" type="ORF">Tco_1030388</name>
</gene>
<protein>
    <submittedName>
        <fullName evidence="1">Uncharacterized protein</fullName>
    </submittedName>
</protein>
<comment type="caution">
    <text evidence="1">The sequence shown here is derived from an EMBL/GenBank/DDBJ whole genome shotgun (WGS) entry which is preliminary data.</text>
</comment>
<dbReference type="EMBL" id="BQNB010018139">
    <property type="protein sequence ID" value="GJT71102.1"/>
    <property type="molecule type" value="Genomic_DNA"/>
</dbReference>
<proteinExistence type="predicted"/>
<evidence type="ECO:0000313" key="1">
    <source>
        <dbReference type="EMBL" id="GJT71102.1"/>
    </source>
</evidence>
<dbReference type="Proteomes" id="UP001151760">
    <property type="component" value="Unassembled WGS sequence"/>
</dbReference>
<keyword evidence="2" id="KW-1185">Reference proteome</keyword>
<reference evidence="1" key="1">
    <citation type="journal article" date="2022" name="Int. J. Mol. Sci.">
        <title>Draft Genome of Tanacetum Coccineum: Genomic Comparison of Closely Related Tanacetum-Family Plants.</title>
        <authorList>
            <person name="Yamashiro T."/>
            <person name="Shiraishi A."/>
            <person name="Nakayama K."/>
            <person name="Satake H."/>
        </authorList>
    </citation>
    <scope>NUCLEOTIDE SEQUENCE</scope>
</reference>
<organism evidence="1 2">
    <name type="scientific">Tanacetum coccineum</name>
    <dbReference type="NCBI Taxonomy" id="301880"/>
    <lineage>
        <taxon>Eukaryota</taxon>
        <taxon>Viridiplantae</taxon>
        <taxon>Streptophyta</taxon>
        <taxon>Embryophyta</taxon>
        <taxon>Tracheophyta</taxon>
        <taxon>Spermatophyta</taxon>
        <taxon>Magnoliopsida</taxon>
        <taxon>eudicotyledons</taxon>
        <taxon>Gunneridae</taxon>
        <taxon>Pentapetalae</taxon>
        <taxon>asterids</taxon>
        <taxon>campanulids</taxon>
        <taxon>Asterales</taxon>
        <taxon>Asteraceae</taxon>
        <taxon>Asteroideae</taxon>
        <taxon>Anthemideae</taxon>
        <taxon>Anthemidinae</taxon>
        <taxon>Tanacetum</taxon>
    </lineage>
</organism>
<name>A0ABQ5G632_9ASTR</name>
<sequence>MQFREYRVFRMVVFRMGLMVVPGITNRIKWEWNVVAATQTRSKGMLRIFRLVVKLLKKERSRESNSKLMSLICGVKADLDEN</sequence>
<accession>A0ABQ5G632</accession>
<evidence type="ECO:0000313" key="2">
    <source>
        <dbReference type="Proteomes" id="UP001151760"/>
    </source>
</evidence>
<reference evidence="1" key="2">
    <citation type="submission" date="2022-01" db="EMBL/GenBank/DDBJ databases">
        <authorList>
            <person name="Yamashiro T."/>
            <person name="Shiraishi A."/>
            <person name="Satake H."/>
            <person name="Nakayama K."/>
        </authorList>
    </citation>
    <scope>NUCLEOTIDE SEQUENCE</scope>
</reference>